<protein>
    <submittedName>
        <fullName evidence="3">Alpha-rhamnosidase</fullName>
    </submittedName>
</protein>
<dbReference type="InterPro" id="IPR012341">
    <property type="entry name" value="6hp_glycosidase-like_sf"/>
</dbReference>
<dbReference type="InterPro" id="IPR048932">
    <property type="entry name" value="Rhamnosid-like_N_bacteroidetes"/>
</dbReference>
<dbReference type="Proteomes" id="UP001144256">
    <property type="component" value="Unassembled WGS sequence"/>
</dbReference>
<feature type="domain" description="Alpha-L-rhamnosidase six-hairpin glycosidase" evidence="1">
    <location>
        <begin position="293"/>
        <end position="549"/>
    </location>
</feature>
<evidence type="ECO:0000259" key="2">
    <source>
        <dbReference type="Pfam" id="PF21209"/>
    </source>
</evidence>
<keyword evidence="4" id="KW-1185">Reference proteome</keyword>
<accession>A0A9W6DEZ0</accession>
<dbReference type="SUPFAM" id="SSF48208">
    <property type="entry name" value="Six-hairpin glycosidases"/>
    <property type="match status" value="1"/>
</dbReference>
<dbReference type="Pfam" id="PF17389">
    <property type="entry name" value="Bac_rhamnosid6H"/>
    <property type="match status" value="1"/>
</dbReference>
<dbReference type="AlphaFoldDB" id="A0A9W6DEZ0"/>
<dbReference type="InterPro" id="IPR008928">
    <property type="entry name" value="6-hairpin_glycosidase_sf"/>
</dbReference>
<dbReference type="InterPro" id="IPR035396">
    <property type="entry name" value="Bac_rhamnosid6H"/>
</dbReference>
<dbReference type="Gene3D" id="2.60.120.260">
    <property type="entry name" value="Galactose-binding domain-like"/>
    <property type="match status" value="2"/>
</dbReference>
<reference evidence="3" key="1">
    <citation type="submission" date="2022-06" db="EMBL/GenBank/DDBJ databases">
        <title>Vallitalea longa sp. nov., an anaerobic bacterium isolated from marine sediment.</title>
        <authorList>
            <person name="Hirano S."/>
            <person name="Terahara T."/>
            <person name="Mori K."/>
            <person name="Hamada M."/>
            <person name="Matsumoto R."/>
            <person name="Kobayashi T."/>
        </authorList>
    </citation>
    <scope>NUCLEOTIDE SEQUENCE</scope>
    <source>
        <strain evidence="3">SH18-1</strain>
    </source>
</reference>
<organism evidence="3 4">
    <name type="scientific">Vallitalea longa</name>
    <dbReference type="NCBI Taxonomy" id="2936439"/>
    <lineage>
        <taxon>Bacteria</taxon>
        <taxon>Bacillati</taxon>
        <taxon>Bacillota</taxon>
        <taxon>Clostridia</taxon>
        <taxon>Lachnospirales</taxon>
        <taxon>Vallitaleaceae</taxon>
        <taxon>Vallitalea</taxon>
    </lineage>
</organism>
<dbReference type="Gene3D" id="2.60.420.10">
    <property type="entry name" value="Maltose phosphorylase, domain 3"/>
    <property type="match status" value="1"/>
</dbReference>
<dbReference type="EMBL" id="BRLB01000011">
    <property type="protein sequence ID" value="GKX30691.1"/>
    <property type="molecule type" value="Genomic_DNA"/>
</dbReference>
<dbReference type="GO" id="GO:0005975">
    <property type="term" value="P:carbohydrate metabolic process"/>
    <property type="evidence" value="ECO:0007669"/>
    <property type="project" value="InterPro"/>
</dbReference>
<dbReference type="Pfam" id="PF21209">
    <property type="entry name" value="Bac_rhamnosid-like_N"/>
    <property type="match status" value="1"/>
</dbReference>
<sequence length="712" mass="81993">MIFDLILDEKAEKKRKTKGTNNDSIWMWYPNQRVAHLHRIKVQQSIERFRYIGYPGSFRQPVYHSYYRKHIVIDKDTVINWHGLGGRVRMNINGHEHDITTSTAVLTKGENTLLVSIDFSDTLPALHVDSDNKELLTGWLVSIDRNSWVSVESMKEFNDLSSDPLTGIEDEYVIKPDKIEESHNAHIDDDNIIIKKDGYVIIDFHYYEIGYVTFIAKGKGRINIYVGQSKEEVFNIAEEDFEQRQIDWKELTEDYEKITGCTHATKYVLIKASEYVELKDIRFNAYVTPVEYMGSFDCSDQELNDIWYMGCATVHSCMHDFFLDTIYRDSLPWALDGVGAMIASDAVFMDSKTRRQQIISQLMPHNSTKEDLGVVYLDFQLYTILGFECDYTATGDLEFLLKYKEDIYRTVDIYCEILDNRGFLSSENALGMSFFPDWGVNESHGPDVLGTPTYAQMIFMHVLEFVADVADKAGDKEKKSIYDDLAMSLRNNIINMFWDDERKLFINGFDRNGNVDNHVSIYAQAFGVLYDLVSDSDYKSIHKAMVETRKVRRNLSINFAWEMMAIAKLGQHEDVTNYLKDMILPIISSGDVRIHEDINFDKERTLSFYGRKFGKSLCHSVMGAAPVIGINYGIVGIVPDKDFNTFRYHPHKSQLEWIDAVIPANDGLVKIKQKQDMITVETVGEVCVRLIDCSTQEGKDIIDQEGVYIIRL</sequence>
<dbReference type="PANTHER" id="PTHR34987">
    <property type="entry name" value="C, PUTATIVE (AFU_ORTHOLOGUE AFUA_3G02880)-RELATED"/>
    <property type="match status" value="1"/>
</dbReference>
<proteinExistence type="predicted"/>
<name>A0A9W6DEZ0_9FIRM</name>
<feature type="domain" description="Alpha-rhamnosidase-like N-terminal" evidence="2">
    <location>
        <begin position="68"/>
        <end position="270"/>
    </location>
</feature>
<gene>
    <name evidence="3" type="ORF">SH1V18_31710</name>
</gene>
<evidence type="ECO:0000313" key="3">
    <source>
        <dbReference type="EMBL" id="GKX30691.1"/>
    </source>
</evidence>
<dbReference type="Gene3D" id="1.50.10.10">
    <property type="match status" value="1"/>
</dbReference>
<evidence type="ECO:0000259" key="1">
    <source>
        <dbReference type="Pfam" id="PF17389"/>
    </source>
</evidence>
<evidence type="ECO:0000313" key="4">
    <source>
        <dbReference type="Proteomes" id="UP001144256"/>
    </source>
</evidence>
<dbReference type="PANTHER" id="PTHR34987:SF6">
    <property type="entry name" value="ALPHA-L-RHAMNOSIDASE SIX-HAIRPIN GLYCOSIDASE DOMAIN-CONTAINING PROTEIN"/>
    <property type="match status" value="1"/>
</dbReference>
<comment type="caution">
    <text evidence="3">The sequence shown here is derived from an EMBL/GenBank/DDBJ whole genome shotgun (WGS) entry which is preliminary data.</text>
</comment>
<dbReference type="RefSeq" id="WP_281817104.1">
    <property type="nucleotide sequence ID" value="NZ_BRLB01000011.1"/>
</dbReference>